<feature type="signal peptide" evidence="1">
    <location>
        <begin position="1"/>
        <end position="24"/>
    </location>
</feature>
<evidence type="ECO:0000313" key="3">
    <source>
        <dbReference type="Proteomes" id="UP000000238"/>
    </source>
</evidence>
<keyword evidence="3" id="KW-1185">Reference proteome</keyword>
<dbReference type="AlphaFoldDB" id="Q2SPS8"/>
<feature type="chain" id="PRO_5004215802" evidence="1">
    <location>
        <begin position="25"/>
        <end position="113"/>
    </location>
</feature>
<dbReference type="NCBIfam" id="NF008028">
    <property type="entry name" value="PRK10759.1"/>
    <property type="match status" value="1"/>
</dbReference>
<gene>
    <name evidence="2" type="ordered locus">HCH_00436</name>
</gene>
<dbReference type="eggNOG" id="COG5544">
    <property type="taxonomic scope" value="Bacteria"/>
</dbReference>
<organism evidence="2 3">
    <name type="scientific">Hahella chejuensis (strain KCTC 2396)</name>
    <dbReference type="NCBI Taxonomy" id="349521"/>
    <lineage>
        <taxon>Bacteria</taxon>
        <taxon>Pseudomonadati</taxon>
        <taxon>Pseudomonadota</taxon>
        <taxon>Gammaproteobacteria</taxon>
        <taxon>Oceanospirillales</taxon>
        <taxon>Hahellaceae</taxon>
        <taxon>Hahella</taxon>
    </lineage>
</organism>
<dbReference type="KEGG" id="hch:HCH_00436"/>
<accession>Q2SPS8</accession>
<dbReference type="EMBL" id="CP000155">
    <property type="protein sequence ID" value="ABC27346.1"/>
    <property type="molecule type" value="Genomic_DNA"/>
</dbReference>
<name>Q2SPS8_HAHCH</name>
<dbReference type="HOGENOM" id="CLU_155273_0_0_6"/>
<dbReference type="OrthoDB" id="5625403at2"/>
<keyword evidence="2" id="KW-0449">Lipoprotein</keyword>
<proteinExistence type="predicted"/>
<evidence type="ECO:0000313" key="2">
    <source>
        <dbReference type="EMBL" id="ABC27346.1"/>
    </source>
</evidence>
<dbReference type="Proteomes" id="UP000000238">
    <property type="component" value="Chromosome"/>
</dbReference>
<keyword evidence="1" id="KW-0732">Signal</keyword>
<reference evidence="2 3" key="1">
    <citation type="journal article" date="2005" name="Nucleic Acids Res.">
        <title>Genomic blueprint of Hahella chejuensis, a marine microbe producing an algicidal agent.</title>
        <authorList>
            <person name="Jeong H."/>
            <person name="Yim J.H."/>
            <person name="Lee C."/>
            <person name="Choi S.-H."/>
            <person name="Park Y.K."/>
            <person name="Yoon S.H."/>
            <person name="Hur C.-G."/>
            <person name="Kang H.-Y."/>
            <person name="Kim D."/>
            <person name="Lee H.H."/>
            <person name="Park K.H."/>
            <person name="Park S.-H."/>
            <person name="Park H.-S."/>
            <person name="Lee H.K."/>
            <person name="Oh T.K."/>
            <person name="Kim J.F."/>
        </authorList>
    </citation>
    <scope>NUCLEOTIDE SEQUENCE [LARGE SCALE GENOMIC DNA]</scope>
    <source>
        <strain evidence="2 3">KCTC 2396</strain>
    </source>
</reference>
<sequence>MGDCIKPALVLTLALFLSSCAALREDPSDWLGKDKIAHFTASAAIAAAAADQLDSGSRSDCGSAALSVGVAMTFGAGKEYYDENYAGKYWSYKDMAVNLLGALTGALAASRCL</sequence>
<evidence type="ECO:0000256" key="1">
    <source>
        <dbReference type="SAM" id="SignalP"/>
    </source>
</evidence>
<dbReference type="PROSITE" id="PS51257">
    <property type="entry name" value="PROKAR_LIPOPROTEIN"/>
    <property type="match status" value="1"/>
</dbReference>
<dbReference type="RefSeq" id="WP_011394423.1">
    <property type="nucleotide sequence ID" value="NC_007645.1"/>
</dbReference>
<protein>
    <submittedName>
        <fullName evidence="2">Predicted periplasmic lipoprotein</fullName>
    </submittedName>
</protein>
<dbReference type="STRING" id="349521.HCH_00436"/>